<keyword evidence="3" id="KW-1185">Reference proteome</keyword>
<name>E4T2I3_PALPW</name>
<dbReference type="eggNOG" id="ENOG5033G9U">
    <property type="taxonomic scope" value="Bacteria"/>
</dbReference>
<dbReference type="AlphaFoldDB" id="E4T2I3"/>
<evidence type="ECO:0000313" key="2">
    <source>
        <dbReference type="EMBL" id="ADQ78927.1"/>
    </source>
</evidence>
<evidence type="ECO:0000313" key="3">
    <source>
        <dbReference type="Proteomes" id="UP000008718"/>
    </source>
</evidence>
<accession>E4T2I3</accession>
<dbReference type="KEGG" id="ppn:Palpr_0773"/>
<reference key="1">
    <citation type="submission" date="2010-11" db="EMBL/GenBank/DDBJ databases">
        <title>The complete genome of Paludibacter propionicigenes DSM 17365.</title>
        <authorList>
            <consortium name="US DOE Joint Genome Institute (JGI-PGF)"/>
            <person name="Lucas S."/>
            <person name="Copeland A."/>
            <person name="Lapidus A."/>
            <person name="Bruce D."/>
            <person name="Goodwin L."/>
            <person name="Pitluck S."/>
            <person name="Kyrpides N."/>
            <person name="Mavromatis K."/>
            <person name="Ivanova N."/>
            <person name="Munk A.C."/>
            <person name="Brettin T."/>
            <person name="Detter J.C."/>
            <person name="Han C."/>
            <person name="Tapia R."/>
            <person name="Land M."/>
            <person name="Hauser L."/>
            <person name="Markowitz V."/>
            <person name="Cheng J.-F."/>
            <person name="Hugenholtz P."/>
            <person name="Woyke T."/>
            <person name="Wu D."/>
            <person name="Gronow S."/>
            <person name="Wellnitz S."/>
            <person name="Brambilla E."/>
            <person name="Klenk H.-P."/>
            <person name="Eisen J.A."/>
        </authorList>
    </citation>
    <scope>NUCLEOTIDE SEQUENCE</scope>
    <source>
        <strain>WB4</strain>
    </source>
</reference>
<protein>
    <submittedName>
        <fullName evidence="2">Uncharacterized protein</fullName>
    </submittedName>
</protein>
<evidence type="ECO:0000256" key="1">
    <source>
        <dbReference type="SAM" id="MobiDB-lite"/>
    </source>
</evidence>
<gene>
    <name evidence="2" type="ordered locus">Palpr_0773</name>
</gene>
<reference evidence="2 3" key="2">
    <citation type="journal article" date="2011" name="Stand. Genomic Sci.">
        <title>Complete genome sequence of Paludibacter propionicigenes type strain (WB4).</title>
        <authorList>
            <person name="Gronow S."/>
            <person name="Munk C."/>
            <person name="Lapidus A."/>
            <person name="Nolan M."/>
            <person name="Lucas S."/>
            <person name="Hammon N."/>
            <person name="Deshpande S."/>
            <person name="Cheng J.F."/>
            <person name="Tapia R."/>
            <person name="Han C."/>
            <person name="Goodwin L."/>
            <person name="Pitluck S."/>
            <person name="Liolios K."/>
            <person name="Ivanova N."/>
            <person name="Mavromatis K."/>
            <person name="Mikhailova N."/>
            <person name="Pati A."/>
            <person name="Chen A."/>
            <person name="Palaniappan K."/>
            <person name="Land M."/>
            <person name="Hauser L."/>
            <person name="Chang Y.J."/>
            <person name="Jeffries C.D."/>
            <person name="Brambilla E."/>
            <person name="Rohde M."/>
            <person name="Goker M."/>
            <person name="Detter J.C."/>
            <person name="Woyke T."/>
            <person name="Bristow J."/>
            <person name="Eisen J.A."/>
            <person name="Markowitz V."/>
            <person name="Hugenholtz P."/>
            <person name="Kyrpides N.C."/>
            <person name="Klenk H.P."/>
        </authorList>
    </citation>
    <scope>NUCLEOTIDE SEQUENCE [LARGE SCALE GENOMIC DNA]</scope>
    <source>
        <strain evidence="3">DSM 17365 / JCM 13257 / WB4</strain>
    </source>
</reference>
<feature type="region of interest" description="Disordered" evidence="1">
    <location>
        <begin position="266"/>
        <end position="324"/>
    </location>
</feature>
<proteinExistence type="predicted"/>
<dbReference type="HOGENOM" id="CLU_442683_0_0_10"/>
<organism evidence="2 3">
    <name type="scientific">Paludibacter propionicigenes (strain DSM 17365 / JCM 13257 / WB4)</name>
    <dbReference type="NCBI Taxonomy" id="694427"/>
    <lineage>
        <taxon>Bacteria</taxon>
        <taxon>Pseudomonadati</taxon>
        <taxon>Bacteroidota</taxon>
        <taxon>Bacteroidia</taxon>
        <taxon>Bacteroidales</taxon>
        <taxon>Paludibacteraceae</taxon>
        <taxon>Paludibacter</taxon>
    </lineage>
</organism>
<sequence length="617" mass="65093">MRKSQLIIAALIATGLSISAQEIKLSLSKGIITPVSQSADSLSFKPQNILKASVFFPLATKEWGTRIAGRNMNMVLGVNISGGLISEQKATSSDFTAFNIAESPSSKLFVRHDDTSKKTGYNLEIAPQLSFLLGDFEFAPIVGLGYLKTVQKAYTVEQSIPNGTYPTYIRILNRPETTNSGFMLSPKFRVSYTPGIIGLWVEGDYIAGPGMVSRTLQLIPAGRAGADGIYKSEQLLTGTVKETIRKNNYGAFGVYAGVSVSLNKKKKGKPYMGQDDDCDGLALNNQNNGNSQTPSQRSGNNPLYNGQSQSGQNPIYNGLNANNPSCGPVTQKTIRPEGTVDEITFACPDDAVYFNKQQEASNAEKKQTQGATFGEKVNQGLHAAGSALGQGASLVGGALPGGAVISAKLNTTNGSMPNRISMNVTVAKQTQGATFGERVPVSGSIHISLTDEGCVVFMPDNSTILVNTRKQTLTELNENEATALKDKLKARQTLIESNPSALLGANIPGGSIVSAAVSSVSTLAGSGGGAASASYAATGRAAAPTNTKTVAELPDNDCDGLVQLPDGDYEISFKVVEKATSGLKDTLKTQVRIGFNLKGNVLKTKHDTAKNSISNIR</sequence>
<dbReference type="RefSeq" id="WP_013444296.1">
    <property type="nucleotide sequence ID" value="NC_014734.1"/>
</dbReference>
<dbReference type="Proteomes" id="UP000008718">
    <property type="component" value="Chromosome"/>
</dbReference>
<dbReference type="OrthoDB" id="1344503at2"/>
<dbReference type="EMBL" id="CP002345">
    <property type="protein sequence ID" value="ADQ78927.1"/>
    <property type="molecule type" value="Genomic_DNA"/>
</dbReference>
<feature type="compositionally biased region" description="Polar residues" evidence="1">
    <location>
        <begin position="283"/>
        <end position="324"/>
    </location>
</feature>